<accession>A0AAD7RNW4</accession>
<protein>
    <submittedName>
        <fullName evidence="2">Uncharacterized protein</fullName>
    </submittedName>
</protein>
<evidence type="ECO:0000313" key="2">
    <source>
        <dbReference type="EMBL" id="KAJ8387520.1"/>
    </source>
</evidence>
<gene>
    <name evidence="2" type="ORF">AAFF_G00156210</name>
</gene>
<name>A0AAD7RNW4_9TELE</name>
<organism evidence="2 3">
    <name type="scientific">Aldrovandia affinis</name>
    <dbReference type="NCBI Taxonomy" id="143900"/>
    <lineage>
        <taxon>Eukaryota</taxon>
        <taxon>Metazoa</taxon>
        <taxon>Chordata</taxon>
        <taxon>Craniata</taxon>
        <taxon>Vertebrata</taxon>
        <taxon>Euteleostomi</taxon>
        <taxon>Actinopterygii</taxon>
        <taxon>Neopterygii</taxon>
        <taxon>Teleostei</taxon>
        <taxon>Notacanthiformes</taxon>
        <taxon>Halosauridae</taxon>
        <taxon>Aldrovandia</taxon>
    </lineage>
</organism>
<evidence type="ECO:0000256" key="1">
    <source>
        <dbReference type="SAM" id="MobiDB-lite"/>
    </source>
</evidence>
<dbReference type="Proteomes" id="UP001221898">
    <property type="component" value="Unassembled WGS sequence"/>
</dbReference>
<dbReference type="AlphaFoldDB" id="A0AAD7RNW4"/>
<sequence length="103" mass="10822">MARSLAHRDYYRSAAGRKCPDRAGNVNKDGDSRETPTRAALPADLQPLTISPTDVFIALSRTNTPDDQDQSAGPDGATAGLAEGLADGPLVTRNAEHRPHGGT</sequence>
<comment type="caution">
    <text evidence="2">The sequence shown here is derived from an EMBL/GenBank/DDBJ whole genome shotgun (WGS) entry which is preliminary data.</text>
</comment>
<dbReference type="EMBL" id="JAINUG010000210">
    <property type="protein sequence ID" value="KAJ8387520.1"/>
    <property type="molecule type" value="Genomic_DNA"/>
</dbReference>
<feature type="compositionally biased region" description="Basic and acidic residues" evidence="1">
    <location>
        <begin position="1"/>
        <end position="11"/>
    </location>
</feature>
<proteinExistence type="predicted"/>
<feature type="region of interest" description="Disordered" evidence="1">
    <location>
        <begin position="59"/>
        <end position="103"/>
    </location>
</feature>
<keyword evidence="3" id="KW-1185">Reference proteome</keyword>
<feature type="compositionally biased region" description="Basic and acidic residues" evidence="1">
    <location>
        <begin position="94"/>
        <end position="103"/>
    </location>
</feature>
<feature type="region of interest" description="Disordered" evidence="1">
    <location>
        <begin position="1"/>
        <end position="43"/>
    </location>
</feature>
<evidence type="ECO:0000313" key="3">
    <source>
        <dbReference type="Proteomes" id="UP001221898"/>
    </source>
</evidence>
<reference evidence="2" key="1">
    <citation type="journal article" date="2023" name="Science">
        <title>Genome structures resolve the early diversification of teleost fishes.</title>
        <authorList>
            <person name="Parey E."/>
            <person name="Louis A."/>
            <person name="Montfort J."/>
            <person name="Bouchez O."/>
            <person name="Roques C."/>
            <person name="Iampietro C."/>
            <person name="Lluch J."/>
            <person name="Castinel A."/>
            <person name="Donnadieu C."/>
            <person name="Desvignes T."/>
            <person name="Floi Bucao C."/>
            <person name="Jouanno E."/>
            <person name="Wen M."/>
            <person name="Mejri S."/>
            <person name="Dirks R."/>
            <person name="Jansen H."/>
            <person name="Henkel C."/>
            <person name="Chen W.J."/>
            <person name="Zahm M."/>
            <person name="Cabau C."/>
            <person name="Klopp C."/>
            <person name="Thompson A.W."/>
            <person name="Robinson-Rechavi M."/>
            <person name="Braasch I."/>
            <person name="Lecointre G."/>
            <person name="Bobe J."/>
            <person name="Postlethwait J.H."/>
            <person name="Berthelot C."/>
            <person name="Roest Crollius H."/>
            <person name="Guiguen Y."/>
        </authorList>
    </citation>
    <scope>NUCLEOTIDE SEQUENCE</scope>
    <source>
        <strain evidence="2">NC1722</strain>
    </source>
</reference>